<evidence type="ECO:0000256" key="2">
    <source>
        <dbReference type="ARBA" id="ARBA00023098"/>
    </source>
</evidence>
<dbReference type="GO" id="GO:0016042">
    <property type="term" value="P:lipid catabolic process"/>
    <property type="evidence" value="ECO:0007669"/>
    <property type="project" value="UniProtKB-KW"/>
</dbReference>
<reference evidence="5" key="1">
    <citation type="submission" date="2018-08" db="EMBL/GenBank/DDBJ databases">
        <title>Mucilaginibacter sp. MYSH2.</title>
        <authorList>
            <person name="Seo T."/>
        </authorList>
    </citation>
    <scope>NUCLEOTIDE SEQUENCE [LARGE SCALE GENOMIC DNA]</scope>
    <source>
        <strain evidence="5">KIRAN</strain>
    </source>
</reference>
<dbReference type="InterPro" id="IPR000073">
    <property type="entry name" value="AB_hydrolase_1"/>
</dbReference>
<feature type="domain" description="AB hydrolase-1" evidence="3">
    <location>
        <begin position="35"/>
        <end position="214"/>
    </location>
</feature>
<dbReference type="GO" id="GO:0016787">
    <property type="term" value="F:hydrolase activity"/>
    <property type="evidence" value="ECO:0007669"/>
    <property type="project" value="UniProtKB-KW"/>
</dbReference>
<dbReference type="PANTHER" id="PTHR11005">
    <property type="entry name" value="LYSOSOMAL ACID LIPASE-RELATED"/>
    <property type="match status" value="1"/>
</dbReference>
<name>A0A399RU78_9BACT</name>
<dbReference type="Proteomes" id="UP000266005">
    <property type="component" value="Unassembled WGS sequence"/>
</dbReference>
<dbReference type="OrthoDB" id="9777090at2"/>
<evidence type="ECO:0000259" key="3">
    <source>
        <dbReference type="Pfam" id="PF00561"/>
    </source>
</evidence>
<keyword evidence="2" id="KW-0443">Lipid metabolism</keyword>
<dbReference type="AlphaFoldDB" id="A0A399RU78"/>
<dbReference type="EMBL" id="QWGE01000005">
    <property type="protein sequence ID" value="RIJ34421.1"/>
    <property type="molecule type" value="Genomic_DNA"/>
</dbReference>
<protein>
    <submittedName>
        <fullName evidence="4">Alpha/beta fold hydrolase</fullName>
    </submittedName>
</protein>
<keyword evidence="5" id="KW-1185">Reference proteome</keyword>
<gene>
    <name evidence="4" type="ORF">D1627_16020</name>
</gene>
<dbReference type="Pfam" id="PF00561">
    <property type="entry name" value="Abhydrolase_1"/>
    <property type="match status" value="1"/>
</dbReference>
<sequence length="324" mass="36719">MAKQTDILEESIFIPVTPTDTLHLKRFSQHGQGAPVFLVHGSIENGRIFYSNSGKGLAPYFARQGYDVFVADLRGRGQSKPSISAASDFGLNHTLTEDFPAFISKIKELKGDVPQYWAAHSWGGVLMLAYLARPTVPVQVQAMAFFGSKRRISIRSFKKFFMVDVMWNWFAKLTVAATGALYAKKLKMGSDSESRLTHRQTHAWVVEQPWLHWHDNFDYAAALQQMQLPPTLYLTGAKDDVLGHPIDVEKLMLETGCTRSEFKVVSKQNGYLHDYDHINLLTHPDAQHDHFPEVVQWFKSRSLNLQPSCAMQGQEFEEEGNRTS</sequence>
<comment type="caution">
    <text evidence="4">The sequence shown here is derived from an EMBL/GenBank/DDBJ whole genome shotgun (WGS) entry which is preliminary data.</text>
</comment>
<keyword evidence="1" id="KW-0442">Lipid degradation</keyword>
<dbReference type="InterPro" id="IPR029058">
    <property type="entry name" value="AB_hydrolase_fold"/>
</dbReference>
<evidence type="ECO:0000256" key="1">
    <source>
        <dbReference type="ARBA" id="ARBA00022963"/>
    </source>
</evidence>
<evidence type="ECO:0000313" key="5">
    <source>
        <dbReference type="Proteomes" id="UP000266005"/>
    </source>
</evidence>
<accession>A0A399RU78</accession>
<keyword evidence="4" id="KW-0378">Hydrolase</keyword>
<dbReference type="Gene3D" id="3.40.50.1820">
    <property type="entry name" value="alpha/beta hydrolase"/>
    <property type="match status" value="1"/>
</dbReference>
<dbReference type="RefSeq" id="WP_119433281.1">
    <property type="nucleotide sequence ID" value="NZ_QWGE01000005.1"/>
</dbReference>
<organism evidence="4 5">
    <name type="scientific">Pontibacter oryzae</name>
    <dbReference type="NCBI Taxonomy" id="2304593"/>
    <lineage>
        <taxon>Bacteria</taxon>
        <taxon>Pseudomonadati</taxon>
        <taxon>Bacteroidota</taxon>
        <taxon>Cytophagia</taxon>
        <taxon>Cytophagales</taxon>
        <taxon>Hymenobacteraceae</taxon>
        <taxon>Pontibacter</taxon>
    </lineage>
</organism>
<proteinExistence type="predicted"/>
<evidence type="ECO:0000313" key="4">
    <source>
        <dbReference type="EMBL" id="RIJ34421.1"/>
    </source>
</evidence>
<dbReference type="SUPFAM" id="SSF53474">
    <property type="entry name" value="alpha/beta-Hydrolases"/>
    <property type="match status" value="1"/>
</dbReference>